<dbReference type="CDD" id="cd18137">
    <property type="entry name" value="HLD_clamp_pol_III_gamma_tau"/>
    <property type="match status" value="1"/>
</dbReference>
<evidence type="ECO:0000256" key="9">
    <source>
        <dbReference type="ARBA" id="ARBA00022840"/>
    </source>
</evidence>
<dbReference type="GO" id="GO:0009360">
    <property type="term" value="C:DNA polymerase III complex"/>
    <property type="evidence" value="ECO:0007669"/>
    <property type="project" value="InterPro"/>
</dbReference>
<feature type="region of interest" description="Disordered" evidence="12">
    <location>
        <begin position="375"/>
        <end position="624"/>
    </location>
</feature>
<feature type="compositionally biased region" description="Low complexity" evidence="12">
    <location>
        <begin position="1010"/>
        <end position="1047"/>
    </location>
</feature>
<keyword evidence="8" id="KW-0862">Zinc</keyword>
<evidence type="ECO:0000256" key="8">
    <source>
        <dbReference type="ARBA" id="ARBA00022833"/>
    </source>
</evidence>
<feature type="compositionally biased region" description="Low complexity" evidence="12">
    <location>
        <begin position="451"/>
        <end position="464"/>
    </location>
</feature>
<dbReference type="FunFam" id="3.40.50.300:FF:000014">
    <property type="entry name" value="DNA polymerase III subunit gamma/tau"/>
    <property type="match status" value="1"/>
</dbReference>
<dbReference type="GO" id="GO:0006261">
    <property type="term" value="P:DNA-templated DNA replication"/>
    <property type="evidence" value="ECO:0007669"/>
    <property type="project" value="TreeGrafter"/>
</dbReference>
<sequence>MVTALYRRYRPESFAEVIGQDHVTVPLMRALRNGRVGHAYLFSGPRGCGKTTSARILARCLNCVEGPTDSPCGQCDSCRDLARGGPGSLDVVEIDAASHGGVDDARELRERATFAPARDRYKVFIIDEAHMVTSAGFNALLKLVEEPPEHVKFVFATTEPDKVIGTIRSRTHHYPFRLIPPQVLTPYLEQVCEAEGVQVGEGVLPLVVRAGGGSARDTLSVLDQLMAGAGEEGVDYTTAISLLGFTDTSLLDESITAIGRRDAGTLYRAVERVLETGHEPRRFVEDLLERLRDLIVLAAVPERGHELLPQTPADELERMREQVSWFPVADLSLSGDLVNQALSTMSGATSPRLHLELLAARLLLRGQQVQSAPVAGAAPAGGAGGGAGGSAGATAGGGDAAPGAPRGAAAARAALPRSNGSQNSGAEARWGTGTQQQTDPRSSQGRSTQDRSAQGQAAQGRSAQTEPTSDPQTRSSASVGPDSTGAPDAAGAPSSATASSASGAPSAATASASSAADDDWGPIAAIPGSTPRGGTTGPAADPSGTRAEGSGGGSGDGSAAPGLAPAADAAPAPTPTSAPQGQRGQASTSEDQAPPQSGPTSDVSTAAPGDGGGQSGGDGAQQVRENWSAILDALQQIRRPAWALVSQHASVASLNDSQLTISFRSSGLLNAFGRGTGAENLAQAVRKILHMDVTVQAVVDENPSDDSSSSGSDGGPAGGGPAGRGPDGGGPSGGGPSSGGPGGGGPAAGGTSVGAGNDGGRSGGAGDRTAAPDAPAPTGAADGRGASSRPATERPAPAGSPRGNAQGPGAAAPRPEDFPPEPDDDPYPPEPEDAYPPDPQDAAPSAPRSAPSGNVVDSSDLPGGSGLRGQEPASAASAPEPVADSPTESPAQRVDASGDAAGEVLEVHDEGRDSVPDGEPRTHGQAALKLAIAQGRTVRSLPPLRAAEEQTEPSLGAAADDRPADGPDRPTGPAEPGDAGTDDVAPDLAAERDGDDESWSDGGPSGGGPAAAPSAAPAPSATSAPSATPAPSASPAPSATSASPAPSDQNPATRSTGAALAREAALASRGQQQTRRRGPAQDDPPEPPPEDEDPTGGATWYDEDVQVATRSGREIAETVLGGKVLEVIDETR</sequence>
<evidence type="ECO:0000256" key="4">
    <source>
        <dbReference type="ARBA" id="ARBA00022695"/>
    </source>
</evidence>
<evidence type="ECO:0000256" key="3">
    <source>
        <dbReference type="ARBA" id="ARBA00022679"/>
    </source>
</evidence>
<dbReference type="Pfam" id="PF22608">
    <property type="entry name" value="DNAX_ATPase_lid"/>
    <property type="match status" value="1"/>
</dbReference>
<feature type="compositionally biased region" description="Basic and acidic residues" evidence="12">
    <location>
        <begin position="905"/>
        <end position="922"/>
    </location>
</feature>
<protein>
    <recommendedName>
        <fullName evidence="2">DNA-directed DNA polymerase</fullName>
        <ecNumber evidence="2">2.7.7.7</ecNumber>
    </recommendedName>
</protein>
<dbReference type="Pfam" id="PF13177">
    <property type="entry name" value="DNA_pol3_delta2"/>
    <property type="match status" value="1"/>
</dbReference>
<dbReference type="InterPro" id="IPR045085">
    <property type="entry name" value="HLD_clamp_pol_III_gamma_tau"/>
</dbReference>
<evidence type="ECO:0000256" key="7">
    <source>
        <dbReference type="ARBA" id="ARBA00022741"/>
    </source>
</evidence>
<feature type="compositionally biased region" description="Polar residues" evidence="12">
    <location>
        <begin position="580"/>
        <end position="604"/>
    </location>
</feature>
<keyword evidence="10" id="KW-0239">DNA-directed DNA polymerase</keyword>
<dbReference type="InterPro" id="IPR012763">
    <property type="entry name" value="DNA_pol_III_sug/sutau_N"/>
</dbReference>
<feature type="region of interest" description="Disordered" evidence="12">
    <location>
        <begin position="701"/>
        <end position="1103"/>
    </location>
</feature>
<feature type="compositionally biased region" description="Low complexity" evidence="12">
    <location>
        <begin position="1058"/>
        <end position="1067"/>
    </location>
</feature>
<dbReference type="InterPro" id="IPR022754">
    <property type="entry name" value="DNA_pol_III_gamma-3"/>
</dbReference>
<feature type="compositionally biased region" description="Polar residues" evidence="12">
    <location>
        <begin position="432"/>
        <end position="447"/>
    </location>
</feature>
<dbReference type="AlphaFoldDB" id="A0A2U2RK92"/>
<evidence type="ECO:0000256" key="2">
    <source>
        <dbReference type="ARBA" id="ARBA00012417"/>
    </source>
</evidence>
<dbReference type="SUPFAM" id="SSF48019">
    <property type="entry name" value="post-AAA+ oligomerization domain-like"/>
    <property type="match status" value="1"/>
</dbReference>
<feature type="compositionally biased region" description="Low complexity" evidence="12">
    <location>
        <begin position="401"/>
        <end position="414"/>
    </location>
</feature>
<dbReference type="SUPFAM" id="SSF52540">
    <property type="entry name" value="P-loop containing nucleoside triphosphate hydrolases"/>
    <property type="match status" value="1"/>
</dbReference>
<dbReference type="PANTHER" id="PTHR11669">
    <property type="entry name" value="REPLICATION FACTOR C / DNA POLYMERASE III GAMMA-TAU SUBUNIT"/>
    <property type="match status" value="1"/>
</dbReference>
<dbReference type="EMBL" id="QFKX01000002">
    <property type="protein sequence ID" value="PWH06299.1"/>
    <property type="molecule type" value="Genomic_DNA"/>
</dbReference>
<keyword evidence="15" id="KW-1185">Reference proteome</keyword>
<dbReference type="InterPro" id="IPR027417">
    <property type="entry name" value="P-loop_NTPase"/>
</dbReference>
<dbReference type="Gene3D" id="3.40.50.300">
    <property type="entry name" value="P-loop containing nucleotide triphosphate hydrolases"/>
    <property type="match status" value="1"/>
</dbReference>
<dbReference type="Gene3D" id="1.20.272.10">
    <property type="match status" value="1"/>
</dbReference>
<dbReference type="GO" id="GO:0046872">
    <property type="term" value="F:metal ion binding"/>
    <property type="evidence" value="ECO:0007669"/>
    <property type="project" value="UniProtKB-KW"/>
</dbReference>
<dbReference type="CDD" id="cd00009">
    <property type="entry name" value="AAA"/>
    <property type="match status" value="1"/>
</dbReference>
<evidence type="ECO:0000256" key="12">
    <source>
        <dbReference type="SAM" id="MobiDB-lite"/>
    </source>
</evidence>
<dbReference type="GO" id="GO:0003887">
    <property type="term" value="F:DNA-directed DNA polymerase activity"/>
    <property type="evidence" value="ECO:0007669"/>
    <property type="project" value="UniProtKB-KW"/>
</dbReference>
<feature type="compositionally biased region" description="Basic and acidic residues" evidence="12">
    <location>
        <begin position="959"/>
        <end position="968"/>
    </location>
</feature>
<evidence type="ECO:0000256" key="5">
    <source>
        <dbReference type="ARBA" id="ARBA00022705"/>
    </source>
</evidence>
<feature type="compositionally biased region" description="Low complexity" evidence="12">
    <location>
        <begin position="872"/>
        <end position="886"/>
    </location>
</feature>
<feature type="compositionally biased region" description="Low complexity" evidence="12">
    <location>
        <begin position="480"/>
        <end position="515"/>
    </location>
</feature>
<dbReference type="EC" id="2.7.7.7" evidence="2"/>
<dbReference type="SMART" id="SM00382">
    <property type="entry name" value="AAA"/>
    <property type="match status" value="1"/>
</dbReference>
<organism evidence="14 15">
    <name type="scientific">Brachybacterium endophyticum</name>
    <dbReference type="NCBI Taxonomy" id="2182385"/>
    <lineage>
        <taxon>Bacteria</taxon>
        <taxon>Bacillati</taxon>
        <taxon>Actinomycetota</taxon>
        <taxon>Actinomycetes</taxon>
        <taxon>Micrococcales</taxon>
        <taxon>Dermabacteraceae</taxon>
        <taxon>Brachybacterium</taxon>
    </lineage>
</organism>
<evidence type="ECO:0000313" key="15">
    <source>
        <dbReference type="Proteomes" id="UP000245590"/>
    </source>
</evidence>
<evidence type="ECO:0000256" key="11">
    <source>
        <dbReference type="ARBA" id="ARBA00049244"/>
    </source>
</evidence>
<feature type="compositionally biased region" description="Low complexity" evidence="12">
    <location>
        <begin position="557"/>
        <end position="579"/>
    </location>
</feature>
<comment type="caution">
    <text evidence="14">The sequence shown here is derived from an EMBL/GenBank/DDBJ whole genome shotgun (WGS) entry which is preliminary data.</text>
</comment>
<keyword evidence="9" id="KW-0067">ATP-binding</keyword>
<feature type="compositionally biased region" description="Gly residues" evidence="12">
    <location>
        <begin position="609"/>
        <end position="619"/>
    </location>
</feature>
<dbReference type="PANTHER" id="PTHR11669:SF0">
    <property type="entry name" value="PROTEIN STICHEL-LIKE 2"/>
    <property type="match status" value="1"/>
</dbReference>
<dbReference type="NCBIfam" id="TIGR02397">
    <property type="entry name" value="dnaX_nterm"/>
    <property type="match status" value="1"/>
</dbReference>
<evidence type="ECO:0000259" key="13">
    <source>
        <dbReference type="SMART" id="SM00382"/>
    </source>
</evidence>
<feature type="compositionally biased region" description="Polar residues" evidence="12">
    <location>
        <begin position="465"/>
        <end position="478"/>
    </location>
</feature>
<feature type="domain" description="AAA+ ATPase" evidence="13">
    <location>
        <begin position="36"/>
        <end position="184"/>
    </location>
</feature>
<evidence type="ECO:0000256" key="6">
    <source>
        <dbReference type="ARBA" id="ARBA00022723"/>
    </source>
</evidence>
<dbReference type="InterPro" id="IPR003593">
    <property type="entry name" value="AAA+_ATPase"/>
</dbReference>
<dbReference type="Pfam" id="PF12169">
    <property type="entry name" value="DNA_pol3_gamma3"/>
    <property type="match status" value="1"/>
</dbReference>
<dbReference type="GO" id="GO:0003677">
    <property type="term" value="F:DNA binding"/>
    <property type="evidence" value="ECO:0007669"/>
    <property type="project" value="InterPro"/>
</dbReference>
<dbReference type="InterPro" id="IPR008921">
    <property type="entry name" value="DNA_pol3_clamp-load_cplx_C"/>
</dbReference>
<keyword evidence="7" id="KW-0547">Nucleotide-binding</keyword>
<comment type="catalytic activity">
    <reaction evidence="11">
        <text>DNA(n) + a 2'-deoxyribonucleoside 5'-triphosphate = DNA(n+1) + diphosphate</text>
        <dbReference type="Rhea" id="RHEA:22508"/>
        <dbReference type="Rhea" id="RHEA-COMP:17339"/>
        <dbReference type="Rhea" id="RHEA-COMP:17340"/>
        <dbReference type="ChEBI" id="CHEBI:33019"/>
        <dbReference type="ChEBI" id="CHEBI:61560"/>
        <dbReference type="ChEBI" id="CHEBI:173112"/>
        <dbReference type="EC" id="2.7.7.7"/>
    </reaction>
</comment>
<feature type="compositionally biased region" description="Gly residues" evidence="12">
    <location>
        <begin position="712"/>
        <end position="766"/>
    </location>
</feature>
<dbReference type="NCBIfam" id="NF005846">
    <property type="entry name" value="PRK07764.1-6"/>
    <property type="match status" value="1"/>
</dbReference>
<keyword evidence="4" id="KW-0548">Nucleotidyltransferase</keyword>
<feature type="compositionally biased region" description="Gly residues" evidence="12">
    <location>
        <begin position="379"/>
        <end position="400"/>
    </location>
</feature>
<name>A0A2U2RK92_9MICO</name>
<evidence type="ECO:0000256" key="10">
    <source>
        <dbReference type="ARBA" id="ARBA00022932"/>
    </source>
</evidence>
<feature type="compositionally biased region" description="Acidic residues" evidence="12">
    <location>
        <begin position="818"/>
        <end position="835"/>
    </location>
</feature>
<dbReference type="Gene3D" id="1.10.8.60">
    <property type="match status" value="1"/>
</dbReference>
<evidence type="ECO:0000313" key="14">
    <source>
        <dbReference type="EMBL" id="PWH06299.1"/>
    </source>
</evidence>
<gene>
    <name evidence="14" type="ORF">DEO23_04755</name>
</gene>
<proteinExistence type="inferred from homology"/>
<feature type="compositionally biased region" description="Low complexity" evidence="12">
    <location>
        <begin position="840"/>
        <end position="851"/>
    </location>
</feature>
<keyword evidence="3" id="KW-0808">Transferase</keyword>
<reference evidence="14 15" key="1">
    <citation type="submission" date="2018-05" db="EMBL/GenBank/DDBJ databases">
        <title>Brachybacterium sp. M1HQ-2T, whole genome shotgun sequence.</title>
        <authorList>
            <person name="Tuo L."/>
        </authorList>
    </citation>
    <scope>NUCLEOTIDE SEQUENCE [LARGE SCALE GENOMIC DNA]</scope>
    <source>
        <strain evidence="14 15">M1HQ-2</strain>
    </source>
</reference>
<feature type="compositionally biased region" description="Low complexity" evidence="12">
    <location>
        <begin position="767"/>
        <end position="786"/>
    </location>
</feature>
<dbReference type="Proteomes" id="UP000245590">
    <property type="component" value="Unassembled WGS sequence"/>
</dbReference>
<feature type="compositionally biased region" description="Acidic residues" evidence="12">
    <location>
        <begin position="1083"/>
        <end position="1094"/>
    </location>
</feature>
<accession>A0A2U2RK92</accession>
<keyword evidence="5" id="KW-0235">DNA replication</keyword>
<dbReference type="OrthoDB" id="9810148at2"/>
<comment type="similarity">
    <text evidence="1">Belongs to the DnaX/STICHEL family.</text>
</comment>
<evidence type="ECO:0000256" key="1">
    <source>
        <dbReference type="ARBA" id="ARBA00006360"/>
    </source>
</evidence>
<dbReference type="GO" id="GO:0005524">
    <property type="term" value="F:ATP binding"/>
    <property type="evidence" value="ECO:0007669"/>
    <property type="project" value="UniProtKB-KW"/>
</dbReference>
<dbReference type="InterPro" id="IPR050238">
    <property type="entry name" value="DNA_Rep/Repair_Clamp_Loader"/>
</dbReference>
<dbReference type="RefSeq" id="WP_109274892.1">
    <property type="nucleotide sequence ID" value="NZ_QFKX01000002.1"/>
</dbReference>
<keyword evidence="6" id="KW-0479">Metal-binding</keyword>